<dbReference type="AlphaFoldDB" id="A0A2C9JXB9"/>
<dbReference type="VEuPathDB" id="VectorBase:BGLAX_048232"/>
<dbReference type="InterPro" id="IPR012990">
    <property type="entry name" value="Beta-sandwich_Sec23_24"/>
</dbReference>
<dbReference type="Pfam" id="PF08033">
    <property type="entry name" value="Sec23_BS"/>
    <property type="match status" value="1"/>
</dbReference>
<evidence type="ECO:0000256" key="4">
    <source>
        <dbReference type="ARBA" id="ARBA00022448"/>
    </source>
</evidence>
<dbReference type="Pfam" id="PF04810">
    <property type="entry name" value="zf-Sec23_Sec24"/>
    <property type="match status" value="1"/>
</dbReference>
<gene>
    <name evidence="13" type="primary">106071824</name>
</gene>
<dbReference type="Gene3D" id="1.20.120.730">
    <property type="entry name" value="Sec23/Sec24 helical domain"/>
    <property type="match status" value="1"/>
</dbReference>
<feature type="domain" description="Gelsolin-like" evidence="8">
    <location>
        <begin position="1075"/>
        <end position="1131"/>
    </location>
</feature>
<dbReference type="PANTHER" id="PTHR13803">
    <property type="entry name" value="SEC24-RELATED PROTEIN"/>
    <property type="match status" value="1"/>
</dbReference>
<dbReference type="InterPro" id="IPR050550">
    <property type="entry name" value="SEC23_SEC24_subfamily"/>
</dbReference>
<feature type="compositionally biased region" description="Pro residues" evidence="7">
    <location>
        <begin position="195"/>
        <end position="214"/>
    </location>
</feature>
<dbReference type="InterPro" id="IPR007123">
    <property type="entry name" value="Gelsolin-like_dom"/>
</dbReference>
<dbReference type="InterPro" id="IPR036465">
    <property type="entry name" value="vWFA_dom_sf"/>
</dbReference>
<evidence type="ECO:0000256" key="6">
    <source>
        <dbReference type="ARBA" id="ARBA00023329"/>
    </source>
</evidence>
<dbReference type="SUPFAM" id="SSF81995">
    <property type="entry name" value="beta-sandwich domain of Sec23/24"/>
    <property type="match status" value="1"/>
</dbReference>
<evidence type="ECO:0000259" key="9">
    <source>
        <dbReference type="Pfam" id="PF04810"/>
    </source>
</evidence>
<feature type="compositionally biased region" description="Low complexity" evidence="7">
    <location>
        <begin position="404"/>
        <end position="428"/>
    </location>
</feature>
<dbReference type="EnsemblMetazoa" id="BGLB009547-RB">
    <property type="protein sequence ID" value="BGLB009547-PB"/>
    <property type="gene ID" value="BGLB009547"/>
</dbReference>
<dbReference type="KEGG" id="bgt:106071824"/>
<dbReference type="Pfam" id="PF04811">
    <property type="entry name" value="Sec23_trunk"/>
    <property type="match status" value="1"/>
</dbReference>
<evidence type="ECO:0000256" key="5">
    <source>
        <dbReference type="ARBA" id="ARBA00022927"/>
    </source>
</evidence>
<dbReference type="Gene3D" id="3.40.50.410">
    <property type="entry name" value="von Willebrand factor, type A domain"/>
    <property type="match status" value="1"/>
</dbReference>
<dbReference type="CDD" id="cd01479">
    <property type="entry name" value="Sec24-like"/>
    <property type="match status" value="1"/>
</dbReference>
<evidence type="ECO:0000256" key="2">
    <source>
        <dbReference type="ARBA" id="ARBA00004397"/>
    </source>
</evidence>
<feature type="compositionally biased region" description="Polar residues" evidence="7">
    <location>
        <begin position="365"/>
        <end position="379"/>
    </location>
</feature>
<dbReference type="Gene3D" id="2.30.30.380">
    <property type="entry name" value="Zn-finger domain of Sec23/24"/>
    <property type="match status" value="1"/>
</dbReference>
<feature type="compositionally biased region" description="Pro residues" evidence="7">
    <location>
        <begin position="272"/>
        <end position="287"/>
    </location>
</feature>
<dbReference type="PANTHER" id="PTHR13803:SF4">
    <property type="entry name" value="SECRETORY 24CD, ISOFORM C"/>
    <property type="match status" value="1"/>
</dbReference>
<dbReference type="InterPro" id="IPR036180">
    <property type="entry name" value="Gelsolin-like_dom_sf"/>
</dbReference>
<dbReference type="Pfam" id="PF00626">
    <property type="entry name" value="Gelsolin"/>
    <property type="match status" value="1"/>
</dbReference>
<evidence type="ECO:0000256" key="1">
    <source>
        <dbReference type="ARBA" id="ARBA00004299"/>
    </source>
</evidence>
<dbReference type="GO" id="GO:0008270">
    <property type="term" value="F:zinc ion binding"/>
    <property type="evidence" value="ECO:0007669"/>
    <property type="project" value="InterPro"/>
</dbReference>
<accession>A0A2C9JXB9</accession>
<dbReference type="GO" id="GO:0070971">
    <property type="term" value="C:endoplasmic reticulum exit site"/>
    <property type="evidence" value="ECO:0007669"/>
    <property type="project" value="TreeGrafter"/>
</dbReference>
<evidence type="ECO:0000259" key="10">
    <source>
        <dbReference type="Pfam" id="PF04811"/>
    </source>
</evidence>
<dbReference type="FunFam" id="3.40.50.410:FF:000020">
    <property type="entry name" value="protein transport protein Sec24D isoform X1"/>
    <property type="match status" value="1"/>
</dbReference>
<dbReference type="GO" id="GO:0000149">
    <property type="term" value="F:SNARE binding"/>
    <property type="evidence" value="ECO:0007669"/>
    <property type="project" value="TreeGrafter"/>
</dbReference>
<dbReference type="SUPFAM" id="SSF82754">
    <property type="entry name" value="C-terminal, gelsolin-like domain of Sec23/24"/>
    <property type="match status" value="1"/>
</dbReference>
<feature type="domain" description="Sec23/Sec24 helical" evidence="11">
    <location>
        <begin position="954"/>
        <end position="1053"/>
    </location>
</feature>
<evidence type="ECO:0000259" key="11">
    <source>
        <dbReference type="Pfam" id="PF04815"/>
    </source>
</evidence>
<feature type="compositionally biased region" description="Polar residues" evidence="7">
    <location>
        <begin position="122"/>
        <end position="131"/>
    </location>
</feature>
<feature type="domain" description="Sec23/Sec24 beta-sandwich" evidence="12">
    <location>
        <begin position="858"/>
        <end position="941"/>
    </location>
</feature>
<feature type="compositionally biased region" description="Polar residues" evidence="7">
    <location>
        <begin position="235"/>
        <end position="248"/>
    </location>
</feature>
<feature type="compositionally biased region" description="Pro residues" evidence="7">
    <location>
        <begin position="134"/>
        <end position="166"/>
    </location>
</feature>
<dbReference type="SUPFAM" id="SSF81811">
    <property type="entry name" value="Helical domain of Sec23/24"/>
    <property type="match status" value="1"/>
</dbReference>
<sequence length="1204" mass="130101">MSGQFPYPGGPPMAVPRQNQTAVFNGSLSPGQGYETPNAGKYPPTQNGPYGAPPRPQFPLQGATLGHVGIPSGFPPGHPSQSVGAVPPTSQFNSMSLNDPAIRPVMQPSQMGVASQLPPTPNQMSGPQQRSMGPFPPNSTGPNAGLPPPLSGSHPPPVGGSLPPPLGGGMQPPFTGGLPPSLGGGIQPPTSGVLPPHPVGSMPPPTSGVLPPHPAGSMQPPTGAVPPHPAGSMPPHNSSGLPLQQSGGMQPPVSGGFPPQQGGMPLPLGGGMPPPKAGIPTYGPPSVPTSSPMAAPIASPGFHPLSSSVPGSLPPVSSQQFPPSSQLPPSGVGQYQGQPPSGGFQGQLPPQSSHQPFQPGAHYNMPSQSMPGQPMHSTQPGGPPPTMGMGGPPPPMGMGGPVNQFPGSSPFQQQSPGYPGQPTQPQQQKRLDPDQMPSPIQVIEDDKKNRSGVYQTNIKGSVPPLVTTPFITQDQGNSGPKFIRSTMYNVPCTADMLKSSHIPFALALTPFAELDPNEQAPPLVDLGELGPVRCKRCKAYMNPFMQFIDGGRRFQCVFCGAATDVPNEYFAHLDHTGRRVDCYNRAELCLGTYEFVATKDYCKNGIPPKEPAFIFMIDVSYNSVKSGLVQLICNQLKSEILVNLPKESGADASEIRVGFVTYHKELHFYNVKSSLAQPQMMVVSDLEDMFVPLIDGFLVKLSESEGVIDSLLSQIPQLFSESKETELVLGPVIQAGLDALRSADRPGRLYIFHTGLPTAEAPGKLKNRDDRKLLGTEKEKTILTPQTQFYSKLGTDCVAAGCSVDLFLFPNQYIDVATMSDICRVTSGNIYKYSYFQADIDGERFIEDLKTSVKRSQGFDAILRVRTSTGIRPVDFYGNFYMANTTDVEMASIDSDSTVCLEVKHDDKLNEAEGAFIQVAVLYTTISGQRRLRCQNLALNCCVQMADLFRSCELDVLINFFAKQAIRTSLNANPKQVREHIMNEVAQILACYRKNCANPSSVGQLVLPECMKLLPLYANCIIKNDSISGGSEISTDDRSYLMHLVNGMDVKLSNVFFYPRLVPFHTLDMDSTDFPTAIRCSVERLEDSGIYILENGLSMFLWVGINVSPDTIQKIFAVQSAAQIDIDKVKILQLDNPVSRRLCDLINRIRHERSRYLKLTIVRQRDKLQSWFDHFLVEDKSMNNGSSYVDFLCHIHKEIRNILN</sequence>
<dbReference type="Proteomes" id="UP000076420">
    <property type="component" value="Unassembled WGS sequence"/>
</dbReference>
<organism evidence="13 14">
    <name type="scientific">Biomphalaria glabrata</name>
    <name type="common">Bloodfluke planorb</name>
    <name type="synonym">Freshwater snail</name>
    <dbReference type="NCBI Taxonomy" id="6526"/>
    <lineage>
        <taxon>Eukaryota</taxon>
        <taxon>Metazoa</taxon>
        <taxon>Spiralia</taxon>
        <taxon>Lophotrochozoa</taxon>
        <taxon>Mollusca</taxon>
        <taxon>Gastropoda</taxon>
        <taxon>Heterobranchia</taxon>
        <taxon>Euthyneura</taxon>
        <taxon>Panpulmonata</taxon>
        <taxon>Hygrophila</taxon>
        <taxon>Lymnaeoidea</taxon>
        <taxon>Planorbidae</taxon>
        <taxon>Biomphalaria</taxon>
    </lineage>
</organism>
<feature type="domain" description="Sec23/Sec24 trunk" evidence="10">
    <location>
        <begin position="608"/>
        <end position="852"/>
    </location>
</feature>
<dbReference type="GO" id="GO:0030127">
    <property type="term" value="C:COPII vesicle coat"/>
    <property type="evidence" value="ECO:0007669"/>
    <property type="project" value="InterPro"/>
</dbReference>
<feature type="compositionally biased region" description="Pro residues" evidence="7">
    <location>
        <begin position="381"/>
        <end position="396"/>
    </location>
</feature>
<dbReference type="Gene3D" id="3.40.20.10">
    <property type="entry name" value="Severin"/>
    <property type="match status" value="1"/>
</dbReference>
<dbReference type="InterPro" id="IPR036174">
    <property type="entry name" value="Znf_Sec23_Sec24_sf"/>
</dbReference>
<dbReference type="InterPro" id="IPR036175">
    <property type="entry name" value="Sec23/24_helical_dom_sf"/>
</dbReference>
<reference evidence="13" key="1">
    <citation type="submission" date="2020-05" db="UniProtKB">
        <authorList>
            <consortium name="EnsemblMetazoa"/>
        </authorList>
    </citation>
    <scope>IDENTIFICATION</scope>
    <source>
        <strain evidence="13">BB02</strain>
    </source>
</reference>
<dbReference type="InterPro" id="IPR006895">
    <property type="entry name" value="Znf_Sec23_Sec24"/>
</dbReference>
<evidence type="ECO:0000256" key="7">
    <source>
        <dbReference type="SAM" id="MobiDB-lite"/>
    </source>
</evidence>
<keyword evidence="5" id="KW-0653">Protein transport</keyword>
<keyword evidence="6" id="KW-0968">Cytoplasmic vesicle</keyword>
<feature type="domain" description="Zinc finger Sec23/Sec24-type" evidence="9">
    <location>
        <begin position="531"/>
        <end position="569"/>
    </location>
</feature>
<dbReference type="Gene3D" id="2.60.40.1670">
    <property type="entry name" value="beta-sandwich domain of Sec23/24"/>
    <property type="match status" value="1"/>
</dbReference>
<feature type="compositionally biased region" description="Low complexity" evidence="7">
    <location>
        <begin position="255"/>
        <end position="267"/>
    </location>
</feature>
<keyword evidence="4" id="KW-0813">Transport</keyword>
<feature type="region of interest" description="Disordered" evidence="7">
    <location>
        <begin position="23"/>
        <end position="448"/>
    </location>
</feature>
<dbReference type="VEuPathDB" id="VectorBase:BGLB009547"/>
<dbReference type="SUPFAM" id="SSF82919">
    <property type="entry name" value="Zn-finger domain of Sec23/24"/>
    <property type="match status" value="1"/>
</dbReference>
<evidence type="ECO:0000256" key="3">
    <source>
        <dbReference type="ARBA" id="ARBA00008334"/>
    </source>
</evidence>
<dbReference type="SUPFAM" id="SSF53300">
    <property type="entry name" value="vWA-like"/>
    <property type="match status" value="1"/>
</dbReference>
<proteinExistence type="inferred from homology"/>
<dbReference type="InterPro" id="IPR006896">
    <property type="entry name" value="Sec23/24_trunk_dom"/>
</dbReference>
<evidence type="ECO:0008006" key="15">
    <source>
        <dbReference type="Google" id="ProtNLM"/>
    </source>
</evidence>
<feature type="compositionally biased region" description="Low complexity" evidence="7">
    <location>
        <begin position="304"/>
        <end position="353"/>
    </location>
</feature>
<dbReference type="InterPro" id="IPR006900">
    <property type="entry name" value="Sec23/24_helical_dom"/>
</dbReference>
<comment type="similarity">
    <text evidence="3">Belongs to the SEC23/SEC24 family. SEC24 subfamily.</text>
</comment>
<dbReference type="InterPro" id="IPR041742">
    <property type="entry name" value="Sec24-like_trunk_dom"/>
</dbReference>
<evidence type="ECO:0000259" key="12">
    <source>
        <dbReference type="Pfam" id="PF08033"/>
    </source>
</evidence>
<dbReference type="GO" id="GO:0005789">
    <property type="term" value="C:endoplasmic reticulum membrane"/>
    <property type="evidence" value="ECO:0007669"/>
    <property type="project" value="UniProtKB-SubCell"/>
</dbReference>
<dbReference type="Pfam" id="PF04815">
    <property type="entry name" value="Sec23_helical"/>
    <property type="match status" value="1"/>
</dbReference>
<feature type="compositionally biased region" description="Polar residues" evidence="7">
    <location>
        <begin position="79"/>
        <end position="97"/>
    </location>
</feature>
<evidence type="ECO:0000259" key="8">
    <source>
        <dbReference type="Pfam" id="PF00626"/>
    </source>
</evidence>
<dbReference type="InterPro" id="IPR029006">
    <property type="entry name" value="ADF-H/Gelsolin-like_dom_sf"/>
</dbReference>
<dbReference type="GO" id="GO:0006886">
    <property type="term" value="P:intracellular protein transport"/>
    <property type="evidence" value="ECO:0007669"/>
    <property type="project" value="InterPro"/>
</dbReference>
<dbReference type="GO" id="GO:0090110">
    <property type="term" value="P:COPII-coated vesicle cargo loading"/>
    <property type="evidence" value="ECO:0007669"/>
    <property type="project" value="TreeGrafter"/>
</dbReference>
<protein>
    <recommendedName>
        <fullName evidence="15">Protein transport protein Sec24C</fullName>
    </recommendedName>
</protein>
<dbReference type="STRING" id="6526.A0A2C9JXB9"/>
<name>A0A2C9JXB9_BIOGL</name>
<evidence type="ECO:0000313" key="13">
    <source>
        <dbReference type="EnsemblMetazoa" id="BGLB009547-PB"/>
    </source>
</evidence>
<comment type="subcellular location">
    <subcellularLocation>
        <location evidence="1">Cytoplasmic vesicle</location>
        <location evidence="1">COPII-coated vesicle membrane</location>
        <topology evidence="1">Peripheral membrane protein</topology>
        <orientation evidence="1">Cytoplasmic side</orientation>
    </subcellularLocation>
    <subcellularLocation>
        <location evidence="2">Endoplasmic reticulum membrane</location>
        <topology evidence="2">Peripheral membrane protein</topology>
        <orientation evidence="2">Cytoplasmic side</orientation>
    </subcellularLocation>
</comment>
<evidence type="ECO:0000313" key="14">
    <source>
        <dbReference type="Proteomes" id="UP000076420"/>
    </source>
</evidence>
<dbReference type="OrthoDB" id="49016at2759"/>